<evidence type="ECO:0000259" key="7">
    <source>
        <dbReference type="Pfam" id="PF00108"/>
    </source>
</evidence>
<dbReference type="InterPro" id="IPR002155">
    <property type="entry name" value="Thiolase"/>
</dbReference>
<dbReference type="CDD" id="cd00751">
    <property type="entry name" value="thiolase"/>
    <property type="match status" value="1"/>
</dbReference>
<proteinExistence type="inferred from homology"/>
<feature type="compositionally biased region" description="Low complexity" evidence="6">
    <location>
        <begin position="1"/>
        <end position="13"/>
    </location>
</feature>
<dbReference type="FunFam" id="3.40.47.10:FF:000010">
    <property type="entry name" value="Acetyl-CoA acetyltransferase (Thiolase)"/>
    <property type="match status" value="1"/>
</dbReference>
<dbReference type="InterPro" id="IPR020610">
    <property type="entry name" value="Thiolase_AS"/>
</dbReference>
<feature type="region of interest" description="Disordered" evidence="6">
    <location>
        <begin position="1"/>
        <end position="67"/>
    </location>
</feature>
<evidence type="ECO:0000256" key="3">
    <source>
        <dbReference type="ARBA" id="ARBA00022679"/>
    </source>
</evidence>
<keyword evidence="4 5" id="KW-0012">Acyltransferase</keyword>
<dbReference type="InterPro" id="IPR020617">
    <property type="entry name" value="Thiolase_C"/>
</dbReference>
<feature type="domain" description="Thiolase C-terminal" evidence="8">
    <location>
        <begin position="369"/>
        <end position="490"/>
    </location>
</feature>
<dbReference type="OMA" id="ICPSIAI"/>
<dbReference type="Proteomes" id="UP000016666">
    <property type="component" value="Chromosome 3"/>
</dbReference>
<dbReference type="STRING" id="8840.ENSAPLP00000005650"/>
<dbReference type="Ensembl" id="ENSAPLT00000006281.2">
    <property type="protein sequence ID" value="ENSAPLP00000005650.2"/>
    <property type="gene ID" value="ENSAPLG00000006048.2"/>
</dbReference>
<sequence length="490" mass="50862">MRGRNSPSLLPKSPKSRAARGWGGGPLGPFLPSAAPAPPAARPRQHHARGGAGTTRGADPAPLPVPLPAPLPCRLRLRLLSRPRSAQLSSARLGSAMSADPVVFVSAVRTAVGSFNGALSALPAHELGAAAIREALRRAGLAPEEVSEVVLGQVLAAGAGQNPVRQASVGAGIPYSVPAWSCQMICGSGLKAVCLGAQSIMTEESSIVVAGGMESMSKAPHVIHMRAGVKMGEASLQDSIIHDGLTDAFYQYHMGITAENVANQWQISRGEQDQFAVQSQNRAEAAQKAGYFTKEIVPVLVPSKKGPIEVKTDEHPRHGSNLETMAKLKPCFLTDGTGTVTAANASGINDGAAVVILMKKSEAARRGLMPLARIVSWAQTGIDPSIMGVGPISAIRKAIDKAGWTLDQVDLFEINEAFASLSVAIAKELKVNPEKVNIQGGAIALGHPLGASGCRILVTLLHALERTGGKRGIAALCIGGGMGIAMCIER</sequence>
<name>U3IEH8_ANAPP</name>
<dbReference type="PANTHER" id="PTHR18919:SF107">
    <property type="entry name" value="ACETYL-COA ACETYLTRANSFERASE, CYTOSOLIC"/>
    <property type="match status" value="1"/>
</dbReference>
<dbReference type="Pfam" id="PF00108">
    <property type="entry name" value="Thiolase_N"/>
    <property type="match status" value="1"/>
</dbReference>
<protein>
    <submittedName>
        <fullName evidence="9">Acetyl-CoA acetyltransferase 2</fullName>
    </submittedName>
</protein>
<dbReference type="PROSITE" id="PS00099">
    <property type="entry name" value="THIOLASE_3"/>
    <property type="match status" value="1"/>
</dbReference>
<reference evidence="9 10" key="1">
    <citation type="submission" date="2017-10" db="EMBL/GenBank/DDBJ databases">
        <title>A new Pekin duck reference genome.</title>
        <authorList>
            <person name="Hou Z.-C."/>
            <person name="Zhou Z.-K."/>
            <person name="Zhu F."/>
            <person name="Hou S.-S."/>
        </authorList>
    </citation>
    <scope>NUCLEOTIDE SEQUENCE [LARGE SCALE GENOMIC DNA]</scope>
</reference>
<evidence type="ECO:0000256" key="5">
    <source>
        <dbReference type="RuleBase" id="RU003557"/>
    </source>
</evidence>
<evidence type="ECO:0000313" key="9">
    <source>
        <dbReference type="Ensembl" id="ENSAPLP00000005650.2"/>
    </source>
</evidence>
<reference evidence="9" key="3">
    <citation type="submission" date="2025-09" db="UniProtKB">
        <authorList>
            <consortium name="Ensembl"/>
        </authorList>
    </citation>
    <scope>IDENTIFICATION</scope>
</reference>
<evidence type="ECO:0000313" key="10">
    <source>
        <dbReference type="Proteomes" id="UP000016666"/>
    </source>
</evidence>
<feature type="domain" description="Thiolase N-terminal" evidence="7">
    <location>
        <begin position="102"/>
        <end position="361"/>
    </location>
</feature>
<organism evidence="9 10">
    <name type="scientific">Anas platyrhynchos platyrhynchos</name>
    <name type="common">Northern mallard</name>
    <dbReference type="NCBI Taxonomy" id="8840"/>
    <lineage>
        <taxon>Eukaryota</taxon>
        <taxon>Metazoa</taxon>
        <taxon>Chordata</taxon>
        <taxon>Craniata</taxon>
        <taxon>Vertebrata</taxon>
        <taxon>Euteleostomi</taxon>
        <taxon>Archelosauria</taxon>
        <taxon>Archosauria</taxon>
        <taxon>Dinosauria</taxon>
        <taxon>Saurischia</taxon>
        <taxon>Theropoda</taxon>
        <taxon>Coelurosauria</taxon>
        <taxon>Aves</taxon>
        <taxon>Neognathae</taxon>
        <taxon>Galloanserae</taxon>
        <taxon>Anseriformes</taxon>
        <taxon>Anatidae</taxon>
        <taxon>Anatinae</taxon>
        <taxon>Anas</taxon>
    </lineage>
</organism>
<keyword evidence="10" id="KW-1185">Reference proteome</keyword>
<dbReference type="HOGENOM" id="CLU_031026_0_0_1"/>
<keyword evidence="3 5" id="KW-0808">Transferase</keyword>
<evidence type="ECO:0000256" key="1">
    <source>
        <dbReference type="ARBA" id="ARBA00005189"/>
    </source>
</evidence>
<dbReference type="PROSITE" id="PS00737">
    <property type="entry name" value="THIOLASE_2"/>
    <property type="match status" value="1"/>
</dbReference>
<accession>U3IEH8</accession>
<dbReference type="InterPro" id="IPR020613">
    <property type="entry name" value="Thiolase_CS"/>
</dbReference>
<dbReference type="GeneTree" id="ENSGT01030000234626"/>
<dbReference type="GO" id="GO:0005737">
    <property type="term" value="C:cytoplasm"/>
    <property type="evidence" value="ECO:0007669"/>
    <property type="project" value="Ensembl"/>
</dbReference>
<evidence type="ECO:0000256" key="2">
    <source>
        <dbReference type="ARBA" id="ARBA00010982"/>
    </source>
</evidence>
<dbReference type="PANTHER" id="PTHR18919">
    <property type="entry name" value="ACETYL-COA C-ACYLTRANSFERASE"/>
    <property type="match status" value="1"/>
</dbReference>
<dbReference type="AlphaFoldDB" id="U3IEH8"/>
<dbReference type="SUPFAM" id="SSF53901">
    <property type="entry name" value="Thiolase-like"/>
    <property type="match status" value="2"/>
</dbReference>
<dbReference type="GO" id="GO:0003985">
    <property type="term" value="F:acetyl-CoA C-acetyltransferase activity"/>
    <property type="evidence" value="ECO:0007669"/>
    <property type="project" value="Ensembl"/>
</dbReference>
<dbReference type="Gene3D" id="3.40.47.10">
    <property type="match status" value="2"/>
</dbReference>
<gene>
    <name evidence="9" type="primary">ACAT2</name>
</gene>
<dbReference type="Pfam" id="PF02803">
    <property type="entry name" value="Thiolase_C"/>
    <property type="match status" value="1"/>
</dbReference>
<dbReference type="InterPro" id="IPR020616">
    <property type="entry name" value="Thiolase_N"/>
</dbReference>
<comment type="similarity">
    <text evidence="2 5">Belongs to the thiolase-like superfamily. Thiolase family.</text>
</comment>
<evidence type="ECO:0000256" key="6">
    <source>
        <dbReference type="SAM" id="MobiDB-lite"/>
    </source>
</evidence>
<dbReference type="InterPro" id="IPR016039">
    <property type="entry name" value="Thiolase-like"/>
</dbReference>
<dbReference type="NCBIfam" id="TIGR01930">
    <property type="entry name" value="AcCoA-C-Actrans"/>
    <property type="match status" value="1"/>
</dbReference>
<evidence type="ECO:0000256" key="4">
    <source>
        <dbReference type="ARBA" id="ARBA00023315"/>
    </source>
</evidence>
<reference evidence="9" key="2">
    <citation type="submission" date="2025-08" db="UniProtKB">
        <authorList>
            <consortium name="Ensembl"/>
        </authorList>
    </citation>
    <scope>IDENTIFICATION</scope>
</reference>
<comment type="pathway">
    <text evidence="1">Lipid metabolism.</text>
</comment>
<evidence type="ECO:0000259" key="8">
    <source>
        <dbReference type="Pfam" id="PF02803"/>
    </source>
</evidence>